<keyword evidence="5" id="KW-1185">Reference proteome</keyword>
<dbReference type="Gene3D" id="3.30.70.270">
    <property type="match status" value="2"/>
</dbReference>
<dbReference type="InterPro" id="IPR000160">
    <property type="entry name" value="GGDEF_dom"/>
</dbReference>
<dbReference type="InterPro" id="IPR043128">
    <property type="entry name" value="Rev_trsase/Diguanyl_cyclase"/>
</dbReference>
<dbReference type="PANTHER" id="PTHR33121">
    <property type="entry name" value="CYCLIC DI-GMP PHOSPHODIESTERASE PDEF"/>
    <property type="match status" value="1"/>
</dbReference>
<name>A0A415DX74_9FIRM</name>
<dbReference type="InterPro" id="IPR035919">
    <property type="entry name" value="EAL_sf"/>
</dbReference>
<dbReference type="SUPFAM" id="SSF141868">
    <property type="entry name" value="EAL domain-like"/>
    <property type="match status" value="1"/>
</dbReference>
<dbReference type="SMART" id="SM00052">
    <property type="entry name" value="EAL"/>
    <property type="match status" value="1"/>
</dbReference>
<dbReference type="Pfam" id="PF00563">
    <property type="entry name" value="EAL"/>
    <property type="match status" value="1"/>
</dbReference>
<dbReference type="STRING" id="1776384.GCA_900086585_00230"/>
<organism evidence="4 5">
    <name type="scientific">Emergencia timonensis</name>
    <dbReference type="NCBI Taxonomy" id="1776384"/>
    <lineage>
        <taxon>Bacteria</taxon>
        <taxon>Bacillati</taxon>
        <taxon>Bacillota</taxon>
        <taxon>Clostridia</taxon>
        <taxon>Peptostreptococcales</taxon>
        <taxon>Anaerovoracaceae</taxon>
        <taxon>Emergencia</taxon>
    </lineage>
</organism>
<dbReference type="SUPFAM" id="SSF55073">
    <property type="entry name" value="Nucleotide cyclase"/>
    <property type="match status" value="1"/>
</dbReference>
<sequence>MKTRTKRYFFAGFVILTILIFTAVLYSQMRQSWIEARRADADRVLEFYSEKLSLQLQDQLNEADNLAEMARIMEGTSWFEKAAAPLLKKEGVQYVSLIKGDKVVSALPEAEYGSQVGKDLKDFSYVYTMAKVVKDLVVEGPTTLEEGEEVFLYLRPYLKKNAYLGEVAVALDSDYVLNRLGFTALAEEGYDYEIWSIDAEDGSKDLITVSRKGVDFSDAVKMSINLPTEWNLSIQPVNGWISSTANIKILLLCALVAASLLALAYFFYRYKKHDRTIASQNLIDRQTGLYNQEGFTEELNRWLSADSANLFYFVFESYNQVSQLIGPAKERAFLESIPQRLAEYIESPFIAGRLSAGNFMIALREEMDDMEREDFAKGLSLELLLKIRLNGEKSFLAASYQYISCKPHSKGEEEIAALIRRYYDSRSEESPVQRLTEKCRRLIEGQNDVSFEEYTNLEMMELSKVLNQYSKQVEQLAYYDPVFHVGNRLKYMRDANMLIDYDKKRNFRLFCIDICNFSQYNELFSAEIGDQILREVIKRLSRLFGANLYRINGDVFLGISLSEEDETSFVSRLQQLLTTPVSTGNASFTLQARVVVCQYPAHGKSPEVLLERIQSALRFSKGSDQKLVLYNDKLDQLIRTEAEILHKLKSAIEEETLEVWYQPMAHLDSGKYIAVEALTRLPNCRGGYFPAGQVISLAERSGMAEQLGEYVLGRACRFMHNYGKPLGLYHMSINLSVQQLLIENSADHLLKLIGDSGVDPGQISLEITESILIQSIDQASAVLDELRKTGIRIALDDFGIGYSSLNYLSNLPADIIKIDKSLTKQILTDRKQHALARSIVEIAKINDLAVVAEGIETEEEQKAFADLKVQYIQGFYYARPMPEKEVIDFLKEKNFK</sequence>
<feature type="transmembrane region" description="Helical" evidence="1">
    <location>
        <begin position="7"/>
        <end position="26"/>
    </location>
</feature>
<proteinExistence type="predicted"/>
<dbReference type="PROSITE" id="PS50883">
    <property type="entry name" value="EAL"/>
    <property type="match status" value="1"/>
</dbReference>
<evidence type="ECO:0000256" key="1">
    <source>
        <dbReference type="SAM" id="Phobius"/>
    </source>
</evidence>
<dbReference type="Pfam" id="PF00990">
    <property type="entry name" value="GGDEF"/>
    <property type="match status" value="1"/>
</dbReference>
<evidence type="ECO:0000259" key="2">
    <source>
        <dbReference type="PROSITE" id="PS50883"/>
    </source>
</evidence>
<dbReference type="EMBL" id="QRMS01000005">
    <property type="protein sequence ID" value="RHJ85221.1"/>
    <property type="molecule type" value="Genomic_DNA"/>
</dbReference>
<reference evidence="4 5" key="1">
    <citation type="submission" date="2018-08" db="EMBL/GenBank/DDBJ databases">
        <title>A genome reference for cultivated species of the human gut microbiota.</title>
        <authorList>
            <person name="Zou Y."/>
            <person name="Xue W."/>
            <person name="Luo G."/>
        </authorList>
    </citation>
    <scope>NUCLEOTIDE SEQUENCE [LARGE SCALE GENOMIC DNA]</scope>
    <source>
        <strain evidence="4 5">AM07-24</strain>
    </source>
</reference>
<dbReference type="PANTHER" id="PTHR33121:SF71">
    <property type="entry name" value="OXYGEN SENSOR PROTEIN DOSP"/>
    <property type="match status" value="1"/>
</dbReference>
<evidence type="ECO:0000313" key="4">
    <source>
        <dbReference type="EMBL" id="RHJ85221.1"/>
    </source>
</evidence>
<evidence type="ECO:0000313" key="5">
    <source>
        <dbReference type="Proteomes" id="UP000284841"/>
    </source>
</evidence>
<dbReference type="Gene3D" id="3.20.20.450">
    <property type="entry name" value="EAL domain"/>
    <property type="match status" value="1"/>
</dbReference>
<evidence type="ECO:0000259" key="3">
    <source>
        <dbReference type="PROSITE" id="PS50887"/>
    </source>
</evidence>
<dbReference type="InterPro" id="IPR050706">
    <property type="entry name" value="Cyclic-di-GMP_PDE-like"/>
</dbReference>
<keyword evidence="1" id="KW-0472">Membrane</keyword>
<dbReference type="GO" id="GO:0071111">
    <property type="term" value="F:cyclic-guanylate-specific phosphodiesterase activity"/>
    <property type="evidence" value="ECO:0007669"/>
    <property type="project" value="InterPro"/>
</dbReference>
<keyword evidence="1" id="KW-1133">Transmembrane helix</keyword>
<dbReference type="Proteomes" id="UP000284841">
    <property type="component" value="Unassembled WGS sequence"/>
</dbReference>
<dbReference type="OrthoDB" id="9762141at2"/>
<keyword evidence="1" id="KW-0812">Transmembrane</keyword>
<dbReference type="InterPro" id="IPR029787">
    <property type="entry name" value="Nucleotide_cyclase"/>
</dbReference>
<protein>
    <submittedName>
        <fullName evidence="4">EAL domain-containing protein</fullName>
    </submittedName>
</protein>
<accession>A0A415DX74</accession>
<dbReference type="PROSITE" id="PS50887">
    <property type="entry name" value="GGDEF"/>
    <property type="match status" value="1"/>
</dbReference>
<dbReference type="InterPro" id="IPR001633">
    <property type="entry name" value="EAL_dom"/>
</dbReference>
<feature type="domain" description="EAL" evidence="2">
    <location>
        <begin position="641"/>
        <end position="894"/>
    </location>
</feature>
<gene>
    <name evidence="4" type="ORF">DW099_16115</name>
</gene>
<feature type="transmembrane region" description="Helical" evidence="1">
    <location>
        <begin position="249"/>
        <end position="268"/>
    </location>
</feature>
<dbReference type="SMART" id="SM00267">
    <property type="entry name" value="GGDEF"/>
    <property type="match status" value="1"/>
</dbReference>
<dbReference type="RefSeq" id="WP_118336365.1">
    <property type="nucleotide sequence ID" value="NZ_AP025567.1"/>
</dbReference>
<dbReference type="CDD" id="cd01948">
    <property type="entry name" value="EAL"/>
    <property type="match status" value="1"/>
</dbReference>
<comment type="caution">
    <text evidence="4">The sequence shown here is derived from an EMBL/GenBank/DDBJ whole genome shotgun (WGS) entry which is preliminary data.</text>
</comment>
<dbReference type="AlphaFoldDB" id="A0A415DX74"/>
<feature type="domain" description="GGDEF" evidence="3">
    <location>
        <begin position="505"/>
        <end position="633"/>
    </location>
</feature>